<reference evidence="1 2" key="1">
    <citation type="submission" date="2019-09" db="EMBL/GenBank/DDBJ databases">
        <title>Draft genome sequences of 48 bacterial type strains from the CCUG.</title>
        <authorList>
            <person name="Tunovic T."/>
            <person name="Pineiro-Iglesias B."/>
            <person name="Unosson C."/>
            <person name="Inganas E."/>
            <person name="Ohlen M."/>
            <person name="Cardew S."/>
            <person name="Jensie-Markopoulos S."/>
            <person name="Salva-Serra F."/>
            <person name="Jaen-Luchoro D."/>
            <person name="Karlsson R."/>
            <person name="Svensson-Stadler L."/>
            <person name="Chun J."/>
            <person name="Moore E."/>
        </authorList>
    </citation>
    <scope>NUCLEOTIDE SEQUENCE [LARGE SCALE GENOMIC DNA]</scope>
    <source>
        <strain evidence="1 2">CCUG 51524</strain>
    </source>
</reference>
<evidence type="ECO:0000313" key="1">
    <source>
        <dbReference type="EMBL" id="KAB0562102.1"/>
    </source>
</evidence>
<proteinExistence type="predicted"/>
<gene>
    <name evidence="1" type="ORF">F7R03_28195</name>
</gene>
<dbReference type="AlphaFoldDB" id="A0A6H9S420"/>
<dbReference type="Proteomes" id="UP000423257">
    <property type="component" value="Unassembled WGS sequence"/>
</dbReference>
<name>A0A6H9S420_9PSED</name>
<comment type="caution">
    <text evidence="1">The sequence shown here is derived from an EMBL/GenBank/DDBJ whole genome shotgun (WGS) entry which is preliminary data.</text>
</comment>
<dbReference type="EMBL" id="VZPQ01000091">
    <property type="protein sequence ID" value="KAB0562102.1"/>
    <property type="molecule type" value="Genomic_DNA"/>
</dbReference>
<organism evidence="1 2">
    <name type="scientific">Pseudomonas palleroniana</name>
    <dbReference type="NCBI Taxonomy" id="191390"/>
    <lineage>
        <taxon>Bacteria</taxon>
        <taxon>Pseudomonadati</taxon>
        <taxon>Pseudomonadota</taxon>
        <taxon>Gammaproteobacteria</taxon>
        <taxon>Pseudomonadales</taxon>
        <taxon>Pseudomonadaceae</taxon>
        <taxon>Pseudomonas</taxon>
    </lineage>
</organism>
<sequence length="62" mass="6831">MGAKLAREEASTSRIVIGYDTAIASRLAPTLDLQQTQNPCTPQNLWERACSRRGLQAQQPCD</sequence>
<protein>
    <submittedName>
        <fullName evidence="1">Uncharacterized protein</fullName>
    </submittedName>
</protein>
<accession>A0A6H9S420</accession>
<evidence type="ECO:0000313" key="2">
    <source>
        <dbReference type="Proteomes" id="UP000423257"/>
    </source>
</evidence>